<evidence type="ECO:0000256" key="4">
    <source>
        <dbReference type="ARBA" id="ARBA00022679"/>
    </source>
</evidence>
<dbReference type="Proteomes" id="UP001205046">
    <property type="component" value="Unassembled WGS sequence"/>
</dbReference>
<dbReference type="PANTHER" id="PTHR32282">
    <property type="entry name" value="BINDING PROTEIN TRANSPEPTIDASE, PUTATIVE-RELATED"/>
    <property type="match status" value="1"/>
</dbReference>
<feature type="domain" description="Glycosyl transferase family 51" evidence="11">
    <location>
        <begin position="79"/>
        <end position="266"/>
    </location>
</feature>
<keyword evidence="5" id="KW-0378">Hydrolase</keyword>
<evidence type="ECO:0000256" key="2">
    <source>
        <dbReference type="ARBA" id="ARBA00022670"/>
    </source>
</evidence>
<gene>
    <name evidence="12" type="ORF">M3B43_05950</name>
</gene>
<dbReference type="PANTHER" id="PTHR32282:SF33">
    <property type="entry name" value="PEPTIDOGLYCAN GLYCOSYLTRANSFERASE"/>
    <property type="match status" value="1"/>
</dbReference>
<keyword evidence="3" id="KW-0328">Glycosyltransferase</keyword>
<sequence>MASRKSPLFDTATTVGKIMSFLGVSALCGLLAAGLVFPLAATGGAAATAGSDVLEEIPTELSEEPLSTPTRVYASDGETLIATFYEENRQPVSSDGISQYMKDAIVAIEDERFYEHGGVDARGAARALVHNLTSSTQQGASTLTMQYVNNVLNNAAVVRGEGRVLFSGINDKTYADKLREMKLAVAVEQEMTKDEILEGYLNIVLLGGQTYGVEAAAQYYWGIPASELNLQQSATLAGMVQSPNYFNPEYNQDNAKWRRNVVLDNMLSLGYITEEEHREAREAELGVDPHPQPQGCANAELGAYACAYVQQLLLKSDVLGEDQEARDNLLNRGGLNIITTLDVDTQRAAEAEVKATVPPGDDSGAVASIISVEPSTGNIAAMAQSTEYNPAGEFANGETTVNVNVNSEYGGGGGFPVGSTLKPFVAAAWVEEGGSMADIVDAGIDNPEQGDWFEASCLPRGGFRLGVESDSSDGDAWELENVGDDMNRRMSIDYGLYMSVNTATAATVMDMDMCAITDLTDRLNIVNARSREGMNPTSPSFTVGGTELAPLTLASAYTVFANDGVQCEPRVIQEISDWQGNSYPVPEENCEEKMDADVAAQVNDTLVNIAERSPTNNSPFPLGDPPFPMLGKTGTSGENSHTWFAGSSKGLTSVAQVGTFHNNEPLNDKRIGDFGPVERVYGSSIAQPMWYEYMEEVGRNYDTGDFRESPNSEFNNRRESYPRSGALPGGRNGGSSNNSDNDSDNNDSSDEDDNNDDDD</sequence>
<dbReference type="InterPro" id="IPR050396">
    <property type="entry name" value="Glycosyltr_51/Transpeptidase"/>
</dbReference>
<accession>A0ABT2HQP6</accession>
<evidence type="ECO:0000256" key="8">
    <source>
        <dbReference type="ARBA" id="ARBA00049902"/>
    </source>
</evidence>
<evidence type="ECO:0000313" key="13">
    <source>
        <dbReference type="Proteomes" id="UP001205046"/>
    </source>
</evidence>
<dbReference type="InterPro" id="IPR036950">
    <property type="entry name" value="PBP_transglycosylase"/>
</dbReference>
<evidence type="ECO:0000259" key="11">
    <source>
        <dbReference type="Pfam" id="PF00912"/>
    </source>
</evidence>
<keyword evidence="13" id="KW-1185">Reference proteome</keyword>
<evidence type="ECO:0000256" key="7">
    <source>
        <dbReference type="ARBA" id="ARBA00034000"/>
    </source>
</evidence>
<comment type="catalytic activity">
    <reaction evidence="8">
        <text>[GlcNAc-(1-&gt;4)-Mur2Ac(oyl-L-Ala-gamma-D-Glu-L-Lys-D-Ala-D-Ala)](n)-di-trans,octa-cis-undecaprenyl diphosphate + beta-D-GlcNAc-(1-&gt;4)-Mur2Ac(oyl-L-Ala-gamma-D-Glu-L-Lys-D-Ala-D-Ala)-di-trans,octa-cis-undecaprenyl diphosphate = [GlcNAc-(1-&gt;4)-Mur2Ac(oyl-L-Ala-gamma-D-Glu-L-Lys-D-Ala-D-Ala)](n+1)-di-trans,octa-cis-undecaprenyl diphosphate + di-trans,octa-cis-undecaprenyl diphosphate + H(+)</text>
        <dbReference type="Rhea" id="RHEA:23708"/>
        <dbReference type="Rhea" id="RHEA-COMP:9602"/>
        <dbReference type="Rhea" id="RHEA-COMP:9603"/>
        <dbReference type="ChEBI" id="CHEBI:15378"/>
        <dbReference type="ChEBI" id="CHEBI:58405"/>
        <dbReference type="ChEBI" id="CHEBI:60033"/>
        <dbReference type="ChEBI" id="CHEBI:78435"/>
        <dbReference type="EC" id="2.4.99.28"/>
    </reaction>
</comment>
<proteinExistence type="predicted"/>
<keyword evidence="1" id="KW-0121">Carboxypeptidase</keyword>
<keyword evidence="6" id="KW-0511">Multifunctional enzyme</keyword>
<feature type="compositionally biased region" description="Basic and acidic residues" evidence="9">
    <location>
        <begin position="702"/>
        <end position="721"/>
    </location>
</feature>
<dbReference type="Gene3D" id="1.10.3810.10">
    <property type="entry name" value="Biosynthetic peptidoglycan transglycosylase-like"/>
    <property type="match status" value="1"/>
</dbReference>
<reference evidence="12 13" key="1">
    <citation type="submission" date="2022-04" db="EMBL/GenBank/DDBJ databases">
        <title>Human microbiome associated bacterial genomes.</title>
        <authorList>
            <person name="Sandstrom S."/>
            <person name="Salamzade R."/>
            <person name="Kalan L.R."/>
        </authorList>
    </citation>
    <scope>NUCLEOTIDE SEQUENCE [LARGE SCALE GENOMIC DNA]</scope>
    <source>
        <strain evidence="13">p3-SID767</strain>
    </source>
</reference>
<dbReference type="InterPro" id="IPR001460">
    <property type="entry name" value="PCN-bd_Tpept"/>
</dbReference>
<comment type="catalytic activity">
    <reaction evidence="7">
        <text>Preferential cleavage: (Ac)2-L-Lys-D-Ala-|-D-Ala. Also transpeptidation of peptidyl-alanyl moieties that are N-acyl substituents of D-alanine.</text>
        <dbReference type="EC" id="3.4.16.4"/>
    </reaction>
</comment>
<dbReference type="Pfam" id="PF00912">
    <property type="entry name" value="Transgly"/>
    <property type="match status" value="1"/>
</dbReference>
<organism evidence="12 13">
    <name type="scientific">Nesterenkonia massiliensis</name>
    <dbReference type="NCBI Taxonomy" id="1232429"/>
    <lineage>
        <taxon>Bacteria</taxon>
        <taxon>Bacillati</taxon>
        <taxon>Actinomycetota</taxon>
        <taxon>Actinomycetes</taxon>
        <taxon>Micrococcales</taxon>
        <taxon>Micrococcaceae</taxon>
        <taxon>Nesterenkonia</taxon>
    </lineage>
</organism>
<feature type="region of interest" description="Disordered" evidence="9">
    <location>
        <begin position="702"/>
        <end position="759"/>
    </location>
</feature>
<keyword evidence="2" id="KW-0645">Protease</keyword>
<keyword evidence="4" id="KW-0808">Transferase</keyword>
<dbReference type="InterPro" id="IPR012338">
    <property type="entry name" value="Beta-lactam/transpept-like"/>
</dbReference>
<comment type="caution">
    <text evidence="12">The sequence shown here is derived from an EMBL/GenBank/DDBJ whole genome shotgun (WGS) entry which is preliminary data.</text>
</comment>
<evidence type="ECO:0000256" key="9">
    <source>
        <dbReference type="SAM" id="MobiDB-lite"/>
    </source>
</evidence>
<dbReference type="SUPFAM" id="SSF56601">
    <property type="entry name" value="beta-lactamase/transpeptidase-like"/>
    <property type="match status" value="1"/>
</dbReference>
<name>A0ABT2HQP6_9MICC</name>
<dbReference type="Pfam" id="PF00905">
    <property type="entry name" value="Transpeptidase"/>
    <property type="match status" value="1"/>
</dbReference>
<feature type="domain" description="Penicillin-binding protein transpeptidase" evidence="10">
    <location>
        <begin position="489"/>
        <end position="646"/>
    </location>
</feature>
<dbReference type="RefSeq" id="WP_260072938.1">
    <property type="nucleotide sequence ID" value="NZ_JALXMO010000011.1"/>
</dbReference>
<evidence type="ECO:0000259" key="10">
    <source>
        <dbReference type="Pfam" id="PF00905"/>
    </source>
</evidence>
<protein>
    <submittedName>
        <fullName evidence="12">Penicillin-binding protein</fullName>
    </submittedName>
</protein>
<evidence type="ECO:0000313" key="12">
    <source>
        <dbReference type="EMBL" id="MCT1606874.1"/>
    </source>
</evidence>
<dbReference type="InterPro" id="IPR023346">
    <property type="entry name" value="Lysozyme-like_dom_sf"/>
</dbReference>
<evidence type="ECO:0000256" key="5">
    <source>
        <dbReference type="ARBA" id="ARBA00022801"/>
    </source>
</evidence>
<feature type="compositionally biased region" description="Acidic residues" evidence="9">
    <location>
        <begin position="741"/>
        <end position="759"/>
    </location>
</feature>
<evidence type="ECO:0000256" key="3">
    <source>
        <dbReference type="ARBA" id="ARBA00022676"/>
    </source>
</evidence>
<dbReference type="SUPFAM" id="SSF53955">
    <property type="entry name" value="Lysozyme-like"/>
    <property type="match status" value="1"/>
</dbReference>
<evidence type="ECO:0000256" key="6">
    <source>
        <dbReference type="ARBA" id="ARBA00023268"/>
    </source>
</evidence>
<dbReference type="Gene3D" id="3.40.710.10">
    <property type="entry name" value="DD-peptidase/beta-lactamase superfamily"/>
    <property type="match status" value="1"/>
</dbReference>
<dbReference type="InterPro" id="IPR001264">
    <property type="entry name" value="Glyco_trans_51"/>
</dbReference>
<evidence type="ECO:0000256" key="1">
    <source>
        <dbReference type="ARBA" id="ARBA00022645"/>
    </source>
</evidence>
<dbReference type="EMBL" id="JALXMO010000011">
    <property type="protein sequence ID" value="MCT1606874.1"/>
    <property type="molecule type" value="Genomic_DNA"/>
</dbReference>